<accession>A0A813DQ13</accession>
<proteinExistence type="predicted"/>
<evidence type="ECO:0000313" key="3">
    <source>
        <dbReference type="Proteomes" id="UP000654075"/>
    </source>
</evidence>
<dbReference type="Proteomes" id="UP000654075">
    <property type="component" value="Unassembled WGS sequence"/>
</dbReference>
<feature type="region of interest" description="Disordered" evidence="1">
    <location>
        <begin position="1"/>
        <end position="28"/>
    </location>
</feature>
<dbReference type="AlphaFoldDB" id="A0A813DQ13"/>
<sequence length="55" mass="5874">MSVARTGSGHCGGTITKEQMASSSWWTAATERGSGMLSRSSRRCCARMRCATQST</sequence>
<name>A0A813DQ13_POLGL</name>
<feature type="compositionally biased region" description="Polar residues" evidence="1">
    <location>
        <begin position="16"/>
        <end position="27"/>
    </location>
</feature>
<organism evidence="2 3">
    <name type="scientific">Polarella glacialis</name>
    <name type="common">Dinoflagellate</name>
    <dbReference type="NCBI Taxonomy" id="89957"/>
    <lineage>
        <taxon>Eukaryota</taxon>
        <taxon>Sar</taxon>
        <taxon>Alveolata</taxon>
        <taxon>Dinophyceae</taxon>
        <taxon>Suessiales</taxon>
        <taxon>Suessiaceae</taxon>
        <taxon>Polarella</taxon>
    </lineage>
</organism>
<keyword evidence="3" id="KW-1185">Reference proteome</keyword>
<gene>
    <name evidence="2" type="ORF">PGLA1383_LOCUS8729</name>
</gene>
<reference evidence="2" key="1">
    <citation type="submission" date="2021-02" db="EMBL/GenBank/DDBJ databases">
        <authorList>
            <person name="Dougan E. K."/>
            <person name="Rhodes N."/>
            <person name="Thang M."/>
            <person name="Chan C."/>
        </authorList>
    </citation>
    <scope>NUCLEOTIDE SEQUENCE</scope>
</reference>
<comment type="caution">
    <text evidence="2">The sequence shown here is derived from an EMBL/GenBank/DDBJ whole genome shotgun (WGS) entry which is preliminary data.</text>
</comment>
<dbReference type="EMBL" id="CAJNNV010004016">
    <property type="protein sequence ID" value="CAE8590000.1"/>
    <property type="molecule type" value="Genomic_DNA"/>
</dbReference>
<evidence type="ECO:0000313" key="2">
    <source>
        <dbReference type="EMBL" id="CAE8590000.1"/>
    </source>
</evidence>
<evidence type="ECO:0000256" key="1">
    <source>
        <dbReference type="SAM" id="MobiDB-lite"/>
    </source>
</evidence>
<protein>
    <submittedName>
        <fullName evidence="2">Uncharacterized protein</fullName>
    </submittedName>
</protein>